<dbReference type="EMBL" id="JH432022">
    <property type="status" value="NOT_ANNOTATED_CDS"/>
    <property type="molecule type" value="Genomic_DNA"/>
</dbReference>
<accession>T1JM01</accession>
<evidence type="ECO:0008006" key="8">
    <source>
        <dbReference type="Google" id="ProtNLM"/>
    </source>
</evidence>
<evidence type="ECO:0000256" key="5">
    <source>
        <dbReference type="SAM" id="Phobius"/>
    </source>
</evidence>
<dbReference type="Proteomes" id="UP000014500">
    <property type="component" value="Unassembled WGS sequence"/>
</dbReference>
<sequence length="203" mass="22735">MVGSFLIGFIAWILATSVTLGKFLSGNLLFTYVIIGIGFYLFFIGILGFAGVISQSRCLVVLYMLVAVLCIASQIGGILTLVILRIEMEDVIQFGWTEVNPASRNLIQENLDCCGYEGPREFAYRNDVIDTSCYLIPPRTTIGTPYDNINVTFVVAKRNVTRDLTGLRLKQILSIVASVYVVSHLTKRIRRLKMEKRSQLHAF</sequence>
<dbReference type="PRINTS" id="PR00259">
    <property type="entry name" value="TMFOUR"/>
</dbReference>
<proteinExistence type="predicted"/>
<dbReference type="STRING" id="126957.T1JM01"/>
<evidence type="ECO:0000313" key="6">
    <source>
        <dbReference type="EnsemblMetazoa" id="SMAR014881-PA"/>
    </source>
</evidence>
<feature type="transmembrane region" description="Helical" evidence="5">
    <location>
        <begin position="60"/>
        <end position="84"/>
    </location>
</feature>
<dbReference type="Pfam" id="PF00335">
    <property type="entry name" value="Tetraspanin"/>
    <property type="match status" value="1"/>
</dbReference>
<dbReference type="PANTHER" id="PTHR19282">
    <property type="entry name" value="TETRASPANIN"/>
    <property type="match status" value="1"/>
</dbReference>
<dbReference type="EnsemblMetazoa" id="SMAR014881-RA">
    <property type="protein sequence ID" value="SMAR014881-PA"/>
    <property type="gene ID" value="SMAR014881"/>
</dbReference>
<protein>
    <recommendedName>
        <fullName evidence="8">Tetraspanin</fullName>
    </recommendedName>
</protein>
<keyword evidence="2 5" id="KW-0812">Transmembrane</keyword>
<dbReference type="AlphaFoldDB" id="T1JM01"/>
<evidence type="ECO:0000313" key="7">
    <source>
        <dbReference type="Proteomes" id="UP000014500"/>
    </source>
</evidence>
<dbReference type="InterPro" id="IPR008952">
    <property type="entry name" value="Tetraspanin_EC2_sf"/>
</dbReference>
<dbReference type="GO" id="GO:0016020">
    <property type="term" value="C:membrane"/>
    <property type="evidence" value="ECO:0007669"/>
    <property type="project" value="UniProtKB-SubCell"/>
</dbReference>
<comment type="subcellular location">
    <subcellularLocation>
        <location evidence="1">Membrane</location>
        <topology evidence="1">Multi-pass membrane protein</topology>
    </subcellularLocation>
</comment>
<name>T1JM01_STRMM</name>
<reference evidence="6" key="2">
    <citation type="submission" date="2015-02" db="UniProtKB">
        <authorList>
            <consortium name="EnsemblMetazoa"/>
        </authorList>
    </citation>
    <scope>IDENTIFICATION</scope>
</reference>
<dbReference type="eggNOG" id="KOG3882">
    <property type="taxonomic scope" value="Eukaryota"/>
</dbReference>
<evidence type="ECO:0000256" key="2">
    <source>
        <dbReference type="ARBA" id="ARBA00022692"/>
    </source>
</evidence>
<evidence type="ECO:0000256" key="4">
    <source>
        <dbReference type="ARBA" id="ARBA00023136"/>
    </source>
</evidence>
<dbReference type="PhylomeDB" id="T1JM01"/>
<feature type="transmembrane region" description="Helical" evidence="5">
    <location>
        <begin position="31"/>
        <end position="53"/>
    </location>
</feature>
<organism evidence="6 7">
    <name type="scientific">Strigamia maritima</name>
    <name type="common">European centipede</name>
    <name type="synonym">Geophilus maritimus</name>
    <dbReference type="NCBI Taxonomy" id="126957"/>
    <lineage>
        <taxon>Eukaryota</taxon>
        <taxon>Metazoa</taxon>
        <taxon>Ecdysozoa</taxon>
        <taxon>Arthropoda</taxon>
        <taxon>Myriapoda</taxon>
        <taxon>Chilopoda</taxon>
        <taxon>Pleurostigmophora</taxon>
        <taxon>Geophilomorpha</taxon>
        <taxon>Linotaeniidae</taxon>
        <taxon>Strigamia</taxon>
    </lineage>
</organism>
<dbReference type="SUPFAM" id="SSF48652">
    <property type="entry name" value="Tetraspanin"/>
    <property type="match status" value="1"/>
</dbReference>
<keyword evidence="3 5" id="KW-1133">Transmembrane helix</keyword>
<dbReference type="HOGENOM" id="CLU_1350415_0_0_1"/>
<reference evidence="7" key="1">
    <citation type="submission" date="2011-05" db="EMBL/GenBank/DDBJ databases">
        <authorList>
            <person name="Richards S.R."/>
            <person name="Qu J."/>
            <person name="Jiang H."/>
            <person name="Jhangiani S.N."/>
            <person name="Agravi P."/>
            <person name="Goodspeed R."/>
            <person name="Gross S."/>
            <person name="Mandapat C."/>
            <person name="Jackson L."/>
            <person name="Mathew T."/>
            <person name="Pu L."/>
            <person name="Thornton R."/>
            <person name="Saada N."/>
            <person name="Wilczek-Boney K.B."/>
            <person name="Lee S."/>
            <person name="Kovar C."/>
            <person name="Wu Y."/>
            <person name="Scherer S.E."/>
            <person name="Worley K.C."/>
            <person name="Muzny D.M."/>
            <person name="Gibbs R."/>
        </authorList>
    </citation>
    <scope>NUCLEOTIDE SEQUENCE</scope>
    <source>
        <strain evidence="7">Brora</strain>
    </source>
</reference>
<evidence type="ECO:0000256" key="1">
    <source>
        <dbReference type="ARBA" id="ARBA00004141"/>
    </source>
</evidence>
<keyword evidence="4 5" id="KW-0472">Membrane</keyword>
<keyword evidence="7" id="KW-1185">Reference proteome</keyword>
<dbReference type="InterPro" id="IPR018499">
    <property type="entry name" value="Tetraspanin/Peripherin"/>
</dbReference>
<evidence type="ECO:0000256" key="3">
    <source>
        <dbReference type="ARBA" id="ARBA00022989"/>
    </source>
</evidence>